<feature type="transmembrane region" description="Helical" evidence="1">
    <location>
        <begin position="15"/>
        <end position="37"/>
    </location>
</feature>
<reference evidence="3 4" key="1">
    <citation type="submission" date="2020-10" db="EMBL/GenBank/DDBJ databases">
        <title>Connecting structure to function with the recovery of over 1000 high-quality activated sludge metagenome-assembled genomes encoding full-length rRNA genes using long-read sequencing.</title>
        <authorList>
            <person name="Singleton C.M."/>
            <person name="Petriglieri F."/>
            <person name="Kristensen J.M."/>
            <person name="Kirkegaard R.H."/>
            <person name="Michaelsen T.Y."/>
            <person name="Andersen M.H."/>
            <person name="Karst S.M."/>
            <person name="Dueholm M.S."/>
            <person name="Nielsen P.H."/>
            <person name="Albertsen M."/>
        </authorList>
    </citation>
    <scope>NUCLEOTIDE SEQUENCE [LARGE SCALE GENOMIC DNA]</scope>
    <source>
        <strain evidence="3">Fred_18-Q3-R57-64_BAT3C.720</strain>
    </source>
</reference>
<feature type="domain" description="AsmA" evidence="2">
    <location>
        <begin position="11"/>
        <end position="137"/>
    </location>
</feature>
<dbReference type="EMBL" id="JADJOT010000012">
    <property type="protein sequence ID" value="MBK7956402.1"/>
    <property type="molecule type" value="Genomic_DNA"/>
</dbReference>
<keyword evidence="1" id="KW-1133">Transmembrane helix</keyword>
<evidence type="ECO:0000313" key="3">
    <source>
        <dbReference type="EMBL" id="MBK7956402.1"/>
    </source>
</evidence>
<protein>
    <submittedName>
        <fullName evidence="3">AsmA family protein</fullName>
    </submittedName>
</protein>
<evidence type="ECO:0000259" key="2">
    <source>
        <dbReference type="Pfam" id="PF05170"/>
    </source>
</evidence>
<accession>A0A935TFL1</accession>
<dbReference type="GO" id="GO:0090313">
    <property type="term" value="P:regulation of protein targeting to membrane"/>
    <property type="evidence" value="ECO:0007669"/>
    <property type="project" value="TreeGrafter"/>
</dbReference>
<dbReference type="Proteomes" id="UP000706151">
    <property type="component" value="Unassembled WGS sequence"/>
</dbReference>
<keyword evidence="1" id="KW-0812">Transmembrane</keyword>
<dbReference type="Pfam" id="PF05170">
    <property type="entry name" value="AsmA"/>
    <property type="match status" value="1"/>
</dbReference>
<evidence type="ECO:0000313" key="4">
    <source>
        <dbReference type="Proteomes" id="UP000706151"/>
    </source>
</evidence>
<dbReference type="PANTHER" id="PTHR30441">
    <property type="entry name" value="DUF748 DOMAIN-CONTAINING PROTEIN"/>
    <property type="match status" value="1"/>
</dbReference>
<keyword evidence="1" id="KW-0472">Membrane</keyword>
<sequence>MSAAGSPTIRRSRKLLLWGVGLLLAAIVGVMTLLATLDVGVYRRTLEQQLSAALGRTVAVGSLSIDWSMPPTLSARDLRIANPPWASRPDFVTAASGDVRVALGALWHGQIELHALHLRGVDLLLERNTDGVGNWTFGAPDRGDSPVLLPDFDSVSLAEARIAWRRGDGSTAQLQVASVEARIRSDVPFELRGQASYGETPMRLVVQGDSSLQAALAGKPWRLSMALEPKDASLTLDARLPSIDSLEGAELGFTVQGDRLDAWSGIVGRPLPRWGPYRLSAQTHYTQASLQVADLRLSLDGLPMQASHLEIGSGTAVLGANVDTRLTVEGRIGDAAFSLDASSAPLPSLQKPGGTQPLTLRGSLAQLALSAEGSMALTDTVPHFDLALTAQGDALEPARLFAGVVSRQPLPVDLSARLTDTQEGYAARNIRGRYLGTTVAGDLAYANGPRARLSGTLDLGLLNVGQADAKEPKGVPDAKALAAAEAGAPSWLERIDTDLSLRIASIAGLPVTAKNVSGRLQLRAGVIELPGFVATLAETPLTGDGTLRWKDGRPLFAGNVRIALLDLARLGASGASGARSGSGGTVDDALPLTPLRASDATLQFDIARITGALVPIGKVAALARLQGGKLTVERASAVVADVPLQGRATLDASGSAWRVDASATAERIDLEALLRSLQQPATASGVIPGLQLQFATQGTSARALLAQAKLNVHSAPFSLAVGRDRSPVTVQRATIEVEPGGPLRASVAGSALGAPMDLTVVGGSLAELLDFASAWPKMEANLRTTAGKESLHVTLTSGPLQRLLALRDVPLQLQATLPGAQASLQGTVNKAAAATATPLTGRVEIANLAQTAALFTTATLPAIPFTAVGRITPGDGEVAIDQLSAQVGKSDAKGRLRLRWRGRPTWSADLSSRLIDTTQWGSTDEVSVLDRPIAVKALLSQDAQLRLRAERFILPGYDLAKWQFDGTLAKGLIEFSTAAAEGDLRGDLRFDVRRDLPGVALHLSLREVEVQTLYTAAAAPTGASTPRLSMRTQLAGSGATLREILATGHGELLVTAGAGTLPMGAARGLEELAGNLLLVLLPGQRAGGDAQLECAAARFSIASGIATSSDGVALRLKKLDILGGGAANLQTGEILFGYRAVRRELFSLNLLSLTSGFAKVSGTIGHPTVSLDPGGLLIQGGAAWASAGLSLLVGDLWRKLESGSDPCVRIAAGAQSMGDPLEAMIRAVPPVKWRSPATVKP</sequence>
<evidence type="ECO:0000256" key="1">
    <source>
        <dbReference type="SAM" id="Phobius"/>
    </source>
</evidence>
<organism evidence="3 4">
    <name type="scientific">Candidatus Accumulibacter affinis</name>
    <dbReference type="NCBI Taxonomy" id="2954384"/>
    <lineage>
        <taxon>Bacteria</taxon>
        <taxon>Pseudomonadati</taxon>
        <taxon>Pseudomonadota</taxon>
        <taxon>Betaproteobacteria</taxon>
        <taxon>Candidatus Accumulibacter</taxon>
    </lineage>
</organism>
<gene>
    <name evidence="3" type="ORF">IPK02_22015</name>
</gene>
<proteinExistence type="predicted"/>
<dbReference type="InterPro" id="IPR007844">
    <property type="entry name" value="AsmA"/>
</dbReference>
<comment type="caution">
    <text evidence="3">The sequence shown here is derived from an EMBL/GenBank/DDBJ whole genome shotgun (WGS) entry which is preliminary data.</text>
</comment>
<dbReference type="GO" id="GO:0005886">
    <property type="term" value="C:plasma membrane"/>
    <property type="evidence" value="ECO:0007669"/>
    <property type="project" value="TreeGrafter"/>
</dbReference>
<dbReference type="PANTHER" id="PTHR30441:SF4">
    <property type="entry name" value="PROTEIN ASMA"/>
    <property type="match status" value="1"/>
</dbReference>
<dbReference type="InterPro" id="IPR052894">
    <property type="entry name" value="AsmA-related"/>
</dbReference>
<name>A0A935TFL1_9PROT</name>
<dbReference type="AlphaFoldDB" id="A0A935TFL1"/>